<gene>
    <name evidence="1" type="ORF">EV652_105458</name>
</gene>
<dbReference type="Proteomes" id="UP000294508">
    <property type="component" value="Unassembled WGS sequence"/>
</dbReference>
<protein>
    <submittedName>
        <fullName evidence="1">Uncharacterized protein</fullName>
    </submittedName>
</protein>
<reference evidence="1 2" key="1">
    <citation type="journal article" date="2015" name="Stand. Genomic Sci.">
        <title>Genomic Encyclopedia of Bacterial and Archaeal Type Strains, Phase III: the genomes of soil and plant-associated and newly described type strains.</title>
        <authorList>
            <person name="Whitman W.B."/>
            <person name="Woyke T."/>
            <person name="Klenk H.P."/>
            <person name="Zhou Y."/>
            <person name="Lilburn T.G."/>
            <person name="Beck B.J."/>
            <person name="De Vos P."/>
            <person name="Vandamme P."/>
            <person name="Eisen J.A."/>
            <person name="Garrity G."/>
            <person name="Hugenholtz P."/>
            <person name="Kyrpides N.C."/>
        </authorList>
    </citation>
    <scope>NUCLEOTIDE SEQUENCE [LARGE SCALE GENOMIC DNA]</scope>
    <source>
        <strain evidence="1 2">VKM Ac-2572</strain>
    </source>
</reference>
<comment type="caution">
    <text evidence="1">The sequence shown here is derived from an EMBL/GenBank/DDBJ whole genome shotgun (WGS) entry which is preliminary data.</text>
</comment>
<keyword evidence="2" id="KW-1185">Reference proteome</keyword>
<name>A0A4R2HKU2_9ACTN</name>
<proteinExistence type="predicted"/>
<accession>A0A4R2HKU2</accession>
<evidence type="ECO:0000313" key="1">
    <source>
        <dbReference type="EMBL" id="TCO30463.1"/>
    </source>
</evidence>
<sequence length="136" mass="14083">MGVVFSGTPIVVYMRVEAQTAKEGAVADEDKKRAAHLALVDRVLNGEGRASAEDRARAFSNDGLSPPLDALIGKVADRPAQVTAEDLAAAKASGCTEDQLFELVVCAAVGQSARLYEAGLAALAEATAEGRPDRAT</sequence>
<dbReference type="EMBL" id="SLWN01000005">
    <property type="protein sequence ID" value="TCO30463.1"/>
    <property type="molecule type" value="Genomic_DNA"/>
</dbReference>
<organism evidence="1 2">
    <name type="scientific">Kribbella steppae</name>
    <dbReference type="NCBI Taxonomy" id="2512223"/>
    <lineage>
        <taxon>Bacteria</taxon>
        <taxon>Bacillati</taxon>
        <taxon>Actinomycetota</taxon>
        <taxon>Actinomycetes</taxon>
        <taxon>Propionibacteriales</taxon>
        <taxon>Kribbellaceae</taxon>
        <taxon>Kribbella</taxon>
    </lineage>
</organism>
<evidence type="ECO:0000313" key="2">
    <source>
        <dbReference type="Proteomes" id="UP000294508"/>
    </source>
</evidence>
<dbReference type="RefSeq" id="WP_199238224.1">
    <property type="nucleotide sequence ID" value="NZ_SLWN01000005.1"/>
</dbReference>
<dbReference type="AlphaFoldDB" id="A0A4R2HKU2"/>